<organism evidence="2">
    <name type="scientific">Xanthomonas indica</name>
    <dbReference type="NCBI Taxonomy" id="2912242"/>
    <lineage>
        <taxon>Bacteria</taxon>
        <taxon>Pseudomonadati</taxon>
        <taxon>Pseudomonadota</taxon>
        <taxon>Gammaproteobacteria</taxon>
        <taxon>Lysobacterales</taxon>
        <taxon>Lysobacteraceae</taxon>
        <taxon>Xanthomonas</taxon>
    </lineage>
</organism>
<evidence type="ECO:0000313" key="3">
    <source>
        <dbReference type="Proteomes" id="UP001430647"/>
    </source>
</evidence>
<protein>
    <submittedName>
        <fullName evidence="2">Uncharacterized protein</fullName>
    </submittedName>
</protein>
<reference evidence="2" key="3">
    <citation type="submission" date="2023-08" db="EMBL/GenBank/DDBJ databases">
        <title>Complete genome sequence of Xanthomonas indica.</title>
        <authorList>
            <person name="Patil P.B."/>
            <person name="Rana R."/>
        </authorList>
    </citation>
    <scope>NUCLEOTIDE SEQUENCE</scope>
    <source>
        <strain evidence="2">PPL560</strain>
    </source>
</reference>
<proteinExistence type="predicted"/>
<dbReference type="EMBL" id="JAKJPQ010000001">
    <property type="protein sequence ID" value="MCI2260286.1"/>
    <property type="molecule type" value="Genomic_DNA"/>
</dbReference>
<gene>
    <name evidence="1" type="ORF">L3V74_01940</name>
    <name evidence="2" type="ORF">Q7W82_10230</name>
</gene>
<dbReference type="RefSeq" id="WP_242156767.1">
    <property type="nucleotide sequence ID" value="NZ_CP131914.1"/>
</dbReference>
<evidence type="ECO:0000313" key="2">
    <source>
        <dbReference type="EMBL" id="XCI82494.1"/>
    </source>
</evidence>
<dbReference type="KEGG" id="xin:Q7W82_10230"/>
<name>A0AAU8IAV6_9XANT</name>
<accession>A0AAU8IAV6</accession>
<dbReference type="Proteomes" id="UP001430647">
    <property type="component" value="Unassembled WGS sequence"/>
</dbReference>
<dbReference type="AlphaFoldDB" id="A0AAU8IAV6"/>
<sequence length="116" mass="12683">MRPPFILIDGGDINLFGSENSLVRYVESPDVASYTVFDSLGKRLDFSATPDVVEFHGLKLSGVTPVKLVESDSGFDGGELSEIISKFIQRSFGEDVGGRDLHQLISMLESRLGMTK</sequence>
<dbReference type="EMBL" id="CP131914">
    <property type="protein sequence ID" value="XCI82494.1"/>
    <property type="molecule type" value="Genomic_DNA"/>
</dbReference>
<evidence type="ECO:0000313" key="1">
    <source>
        <dbReference type="EMBL" id="MCI2260286.1"/>
    </source>
</evidence>
<reference evidence="1" key="2">
    <citation type="submission" date="2022-01" db="EMBL/GenBank/DDBJ databases">
        <authorList>
            <person name="Rana R."/>
            <person name="Patil P.B."/>
        </authorList>
    </citation>
    <scope>NUCLEOTIDE SEQUENCE</scope>
    <source>
        <strain evidence="1">PPL560</strain>
    </source>
</reference>
<keyword evidence="3" id="KW-1185">Reference proteome</keyword>
<reference evidence="1 3" key="1">
    <citation type="journal article" date="2022" name="Curr. Microbiol.">
        <title>Xanthomonas indica sp. nov., a Novel Member of Non-Pathogenic Xanthomonas Community from Healthy Rice Seeds.</title>
        <authorList>
            <person name="Rana R."/>
            <person name="Madhavan V.N."/>
            <person name="Saroha T."/>
            <person name="Bansal K."/>
            <person name="Kaur A."/>
            <person name="Sonti R.V."/>
            <person name="Patel H.K."/>
            <person name="Patil P.B."/>
        </authorList>
    </citation>
    <scope>NUCLEOTIDE SEQUENCE [LARGE SCALE GENOMIC DNA]</scope>
    <source>
        <strain evidence="1 3">PPL560</strain>
    </source>
</reference>